<evidence type="ECO:0000313" key="2">
    <source>
        <dbReference type="Proteomes" id="UP001549749"/>
    </source>
</evidence>
<dbReference type="RefSeq" id="WP_354659387.1">
    <property type="nucleotide sequence ID" value="NZ_JBEXAC010000001.1"/>
</dbReference>
<protein>
    <submittedName>
        <fullName evidence="1">Uncharacterized protein</fullName>
    </submittedName>
</protein>
<dbReference type="Proteomes" id="UP001549749">
    <property type="component" value="Unassembled WGS sequence"/>
</dbReference>
<proteinExistence type="predicted"/>
<organism evidence="1 2">
    <name type="scientific">Chitinophaga defluvii</name>
    <dbReference type="NCBI Taxonomy" id="3163343"/>
    <lineage>
        <taxon>Bacteria</taxon>
        <taxon>Pseudomonadati</taxon>
        <taxon>Bacteroidota</taxon>
        <taxon>Chitinophagia</taxon>
        <taxon>Chitinophagales</taxon>
        <taxon>Chitinophagaceae</taxon>
        <taxon>Chitinophaga</taxon>
    </lineage>
</organism>
<accession>A0ABV2T149</accession>
<sequence length="125" mass="14882">MSHIQEFISETEVWRNKLKILEEETIRFKLLLAHMLLNGLHKDQLEYPEYFQNRFLKIDERISLLRHEVLEHQHLLQEIEKEHSPNHSNLADQHKDLGIKIGHIKENFDKLSQEFASYASGNMPA</sequence>
<dbReference type="EMBL" id="JBEXAC010000001">
    <property type="protein sequence ID" value="MET6996746.1"/>
    <property type="molecule type" value="Genomic_DNA"/>
</dbReference>
<evidence type="ECO:0000313" key="1">
    <source>
        <dbReference type="EMBL" id="MET6996746.1"/>
    </source>
</evidence>
<name>A0ABV2T149_9BACT</name>
<comment type="caution">
    <text evidence="1">The sequence shown here is derived from an EMBL/GenBank/DDBJ whole genome shotgun (WGS) entry which is preliminary data.</text>
</comment>
<keyword evidence="2" id="KW-1185">Reference proteome</keyword>
<gene>
    <name evidence="1" type="ORF">ABR189_05185</name>
</gene>
<reference evidence="1 2" key="1">
    <citation type="submission" date="2024-06" db="EMBL/GenBank/DDBJ databases">
        <title>Chitinophaga defluvii sp. nov., isolated from municipal sewage.</title>
        <authorList>
            <person name="Zhang L."/>
        </authorList>
    </citation>
    <scope>NUCLEOTIDE SEQUENCE [LARGE SCALE GENOMIC DNA]</scope>
    <source>
        <strain evidence="1 2">H8</strain>
    </source>
</reference>